<keyword evidence="8" id="KW-0966">Cell projection</keyword>
<keyword evidence="5" id="KW-0970">Cilium biogenesis/degradation</keyword>
<organism evidence="10">
    <name type="scientific">Mesocestoides corti</name>
    <name type="common">Flatworm</name>
    <dbReference type="NCBI Taxonomy" id="53468"/>
    <lineage>
        <taxon>Eukaryota</taxon>
        <taxon>Metazoa</taxon>
        <taxon>Spiralia</taxon>
        <taxon>Lophotrochozoa</taxon>
        <taxon>Platyhelminthes</taxon>
        <taxon>Cestoda</taxon>
        <taxon>Eucestoda</taxon>
        <taxon>Cyclophyllidea</taxon>
        <taxon>Mesocestoididae</taxon>
        <taxon>Mesocestoides</taxon>
    </lineage>
</organism>
<keyword evidence="4" id="KW-0963">Cytoplasm</keyword>
<dbReference type="GO" id="GO:0003356">
    <property type="term" value="P:regulation of cilium beat frequency"/>
    <property type="evidence" value="ECO:0007669"/>
    <property type="project" value="TreeGrafter"/>
</dbReference>
<comment type="similarity">
    <text evidence="2">Belongs to the CFAP206 family.</text>
</comment>
<proteinExistence type="inferred from homology"/>
<evidence type="ECO:0000256" key="8">
    <source>
        <dbReference type="ARBA" id="ARBA00023273"/>
    </source>
</evidence>
<dbReference type="AlphaFoldDB" id="A0A5K3FEU8"/>
<keyword evidence="6" id="KW-0969">Cilium</keyword>
<evidence type="ECO:0000256" key="5">
    <source>
        <dbReference type="ARBA" id="ARBA00022794"/>
    </source>
</evidence>
<evidence type="ECO:0000256" key="6">
    <source>
        <dbReference type="ARBA" id="ARBA00023069"/>
    </source>
</evidence>
<evidence type="ECO:0000256" key="9">
    <source>
        <dbReference type="ARBA" id="ARBA00045321"/>
    </source>
</evidence>
<keyword evidence="7" id="KW-0206">Cytoskeleton</keyword>
<dbReference type="WBParaSite" id="MCU_006878-RA">
    <property type="protein sequence ID" value="MCU_006878-RA"/>
    <property type="gene ID" value="MCU_006878"/>
</dbReference>
<dbReference type="PANTHER" id="PTHR21442:SF0">
    <property type="entry name" value="CILIA- AND FLAGELLA-ASSOCIATED PROTEIN 206"/>
    <property type="match status" value="1"/>
</dbReference>
<comment type="subcellular location">
    <subcellularLocation>
        <location evidence="1">Cytoplasm</location>
        <location evidence="1">Cytoskeleton</location>
        <location evidence="1">Cilium axoneme</location>
    </subcellularLocation>
</comment>
<evidence type="ECO:0000256" key="3">
    <source>
        <dbReference type="ARBA" id="ARBA00021602"/>
    </source>
</evidence>
<sequence>MKAVCRPPSPPQTKSEAQAIIASLISDIICECRNRGEDVAEPVAAFLVKAVLINKENGFEENRLLYSADVQRLKEMCINRLMDLDSPTLDTIKMQIFFDLNYITK</sequence>
<evidence type="ECO:0000313" key="10">
    <source>
        <dbReference type="WBParaSite" id="MCU_006878-RA"/>
    </source>
</evidence>
<protein>
    <recommendedName>
        <fullName evidence="3">Cilia- and flagella-associated protein 206</fullName>
    </recommendedName>
</protein>
<accession>A0A5K3FEU8</accession>
<comment type="function">
    <text evidence="9">Essential for sperm motility and is involved in the regulation of the beating frequency of motile cilia on the epithelial cells of the respiratory tract. Required for the establishment of radial spokes in sperm flagella.</text>
</comment>
<name>A0A5K3FEU8_MESCO</name>
<dbReference type="GO" id="GO:0005930">
    <property type="term" value="C:axoneme"/>
    <property type="evidence" value="ECO:0007669"/>
    <property type="project" value="UniProtKB-SubCell"/>
</dbReference>
<reference evidence="10" key="1">
    <citation type="submission" date="2019-11" db="UniProtKB">
        <authorList>
            <consortium name="WormBaseParasite"/>
        </authorList>
    </citation>
    <scope>IDENTIFICATION</scope>
</reference>
<evidence type="ECO:0000256" key="2">
    <source>
        <dbReference type="ARBA" id="ARBA00010500"/>
    </source>
</evidence>
<dbReference type="GO" id="GO:0030030">
    <property type="term" value="P:cell projection organization"/>
    <property type="evidence" value="ECO:0007669"/>
    <property type="project" value="UniProtKB-KW"/>
</dbReference>
<dbReference type="GO" id="GO:0036064">
    <property type="term" value="C:ciliary basal body"/>
    <property type="evidence" value="ECO:0007669"/>
    <property type="project" value="TreeGrafter"/>
</dbReference>
<evidence type="ECO:0000256" key="1">
    <source>
        <dbReference type="ARBA" id="ARBA00004430"/>
    </source>
</evidence>
<evidence type="ECO:0000256" key="7">
    <source>
        <dbReference type="ARBA" id="ARBA00023212"/>
    </source>
</evidence>
<dbReference type="PANTHER" id="PTHR21442">
    <property type="entry name" value="CILIA- AND FLAGELLA-ASSOCIATED PROTEIN 206"/>
    <property type="match status" value="1"/>
</dbReference>
<evidence type="ECO:0000256" key="4">
    <source>
        <dbReference type="ARBA" id="ARBA00022490"/>
    </source>
</evidence>
<dbReference type="InterPro" id="IPR021897">
    <property type="entry name" value="FAP206"/>
</dbReference>